<dbReference type="EMBL" id="AB174591">
    <property type="protein sequence ID" value="BAE91653.1"/>
    <property type="molecule type" value="mRNA"/>
</dbReference>
<evidence type="ECO:0000313" key="2">
    <source>
        <dbReference type="EMBL" id="BAE91653.1"/>
    </source>
</evidence>
<organism evidence="2">
    <name type="scientific">Macaca fascicularis</name>
    <name type="common">Crab-eating macaque</name>
    <name type="synonym">Cynomolgus monkey</name>
    <dbReference type="NCBI Taxonomy" id="9541"/>
    <lineage>
        <taxon>Eukaryota</taxon>
        <taxon>Metazoa</taxon>
        <taxon>Chordata</taxon>
        <taxon>Craniata</taxon>
        <taxon>Vertebrata</taxon>
        <taxon>Euteleostomi</taxon>
        <taxon>Mammalia</taxon>
        <taxon>Eutheria</taxon>
        <taxon>Euarchontoglires</taxon>
        <taxon>Primates</taxon>
        <taxon>Haplorrhini</taxon>
        <taxon>Catarrhini</taxon>
        <taxon>Cercopithecidae</taxon>
        <taxon>Cercopithecinae</taxon>
        <taxon>Macaca</taxon>
    </lineage>
</organism>
<accession>I7GJG5</accession>
<feature type="region of interest" description="Disordered" evidence="1">
    <location>
        <begin position="1"/>
        <end position="29"/>
    </location>
</feature>
<sequence length="57" mass="6128">MVVTASAKSQRLERQSEAERGGPGSGETLSLQDELDHCLFQEALHLTSSILCSLSPL</sequence>
<feature type="compositionally biased region" description="Basic and acidic residues" evidence="1">
    <location>
        <begin position="10"/>
        <end position="20"/>
    </location>
</feature>
<name>I7GJG5_MACFA</name>
<protein>
    <submittedName>
        <fullName evidence="2">Macaca fascicularis brain cDNA clone: QtrA-18083, similar to human leucine rich repeat containing 20 (LRRC20), transcriptvariant 2, mRNA, RefSeq: NM_018239.2</fullName>
    </submittedName>
</protein>
<proteinExistence type="evidence at transcript level"/>
<dbReference type="AlphaFoldDB" id="I7GJG5"/>
<reference evidence="2" key="1">
    <citation type="journal article" date="2007" name="PLoS Biol.">
        <title>Rate of evolution in brain-expressed genes in humans and other primates.</title>
        <authorList>
            <person name="Wang H.-Y."/>
            <person name="Chien H.-C."/>
            <person name="Osada N."/>
            <person name="Hashimoto K."/>
            <person name="Sugano S."/>
            <person name="Gojobori T."/>
            <person name="Chou C.-K."/>
            <person name="Tsai S.-F."/>
            <person name="Wu C.-I."/>
            <person name="Shen C.-K.J."/>
        </authorList>
    </citation>
    <scope>NUCLEOTIDE SEQUENCE</scope>
</reference>
<evidence type="ECO:0000256" key="1">
    <source>
        <dbReference type="SAM" id="MobiDB-lite"/>
    </source>
</evidence>